<accession>A0A231V2K4</accession>
<dbReference type="Pfam" id="PF03548">
    <property type="entry name" value="LolA"/>
    <property type="match status" value="1"/>
</dbReference>
<dbReference type="EMBL" id="NBYO01000001">
    <property type="protein sequence ID" value="OXT02380.1"/>
    <property type="molecule type" value="Genomic_DNA"/>
</dbReference>
<dbReference type="AlphaFoldDB" id="A0A231V2K4"/>
<dbReference type="Gene3D" id="2.50.20.10">
    <property type="entry name" value="Lipoprotein localisation LolA/LolB/LppX"/>
    <property type="match status" value="1"/>
</dbReference>
<sequence length="247" mass="27280">MTASRSKCAILLPIYAAIGAPKKRTTPITRISMIKTMRPFKSLAILLFGAGIALGAGVSAEASQTAQQIANHFASVKTMKGEFVQFGPRGEQTAGTFQIARPGKIRFDYEPPAKFRVVSDGRNLLLNNQKLDTFDLYPLSKTPLKLLLNNKINLSGRQVQSIKEEPDLVTVVMADKSVFGNSKITIMFDPKTNALRQWTVTDNQGKDTTVMLFNVQEGARVDTSRFRIDYSKYNWQAGNEAASSAKR</sequence>
<evidence type="ECO:0000256" key="1">
    <source>
        <dbReference type="ARBA" id="ARBA00022729"/>
    </source>
</evidence>
<evidence type="ECO:0000313" key="3">
    <source>
        <dbReference type="Proteomes" id="UP000215405"/>
    </source>
</evidence>
<dbReference type="PANTHER" id="PTHR35869">
    <property type="entry name" value="OUTER-MEMBRANE LIPOPROTEIN CARRIER PROTEIN"/>
    <property type="match status" value="1"/>
</dbReference>
<protein>
    <recommendedName>
        <fullName evidence="4">Outer membrane lipoprotein carrier protein LolA</fullName>
    </recommendedName>
</protein>
<dbReference type="InterPro" id="IPR029046">
    <property type="entry name" value="LolA/LolB/LppX"/>
</dbReference>
<dbReference type="Proteomes" id="UP000215405">
    <property type="component" value="Unassembled WGS sequence"/>
</dbReference>
<proteinExistence type="predicted"/>
<dbReference type="InterPro" id="IPR004564">
    <property type="entry name" value="OM_lipoprot_carrier_LolA-like"/>
</dbReference>
<dbReference type="PANTHER" id="PTHR35869:SF1">
    <property type="entry name" value="OUTER-MEMBRANE LIPOPROTEIN CARRIER PROTEIN"/>
    <property type="match status" value="1"/>
</dbReference>
<organism evidence="2 3">
    <name type="scientific">Notoacmeibacter marinus</name>
    <dbReference type="NCBI Taxonomy" id="1876515"/>
    <lineage>
        <taxon>Bacteria</taxon>
        <taxon>Pseudomonadati</taxon>
        <taxon>Pseudomonadota</taxon>
        <taxon>Alphaproteobacteria</taxon>
        <taxon>Hyphomicrobiales</taxon>
        <taxon>Notoacmeibacteraceae</taxon>
        <taxon>Notoacmeibacter</taxon>
    </lineage>
</organism>
<keyword evidence="3" id="KW-1185">Reference proteome</keyword>
<evidence type="ECO:0008006" key="4">
    <source>
        <dbReference type="Google" id="ProtNLM"/>
    </source>
</evidence>
<comment type="caution">
    <text evidence="2">The sequence shown here is derived from an EMBL/GenBank/DDBJ whole genome shotgun (WGS) entry which is preliminary data.</text>
</comment>
<name>A0A231V2K4_9HYPH</name>
<gene>
    <name evidence="2" type="ORF">B7H23_05630</name>
</gene>
<dbReference type="CDD" id="cd16325">
    <property type="entry name" value="LolA"/>
    <property type="match status" value="1"/>
</dbReference>
<evidence type="ECO:0000313" key="2">
    <source>
        <dbReference type="EMBL" id="OXT02380.1"/>
    </source>
</evidence>
<keyword evidence="1" id="KW-0732">Signal</keyword>
<reference evidence="3" key="1">
    <citation type="journal article" date="2017" name="Int. J. Syst. Evol. Microbiol.">
        <title>Notoacmeibacter marinus gen. nov., sp. nov., isolated from the gut of a limpet and proposal of Notoacmeibacteraceae fam. nov. in the order Rhizobiales of the class Alphaproteobacteria.</title>
        <authorList>
            <person name="Huang Z."/>
            <person name="Guo F."/>
            <person name="Lai Q."/>
        </authorList>
    </citation>
    <scope>NUCLEOTIDE SEQUENCE [LARGE SCALE GENOMIC DNA]</scope>
    <source>
        <strain evidence="3">XMTR2A4</strain>
    </source>
</reference>
<dbReference type="SUPFAM" id="SSF89392">
    <property type="entry name" value="Prokaryotic lipoproteins and lipoprotein localization factors"/>
    <property type="match status" value="1"/>
</dbReference>